<evidence type="ECO:0000256" key="5">
    <source>
        <dbReference type="SAM" id="Phobius"/>
    </source>
</evidence>
<feature type="transmembrane region" description="Helical" evidence="5">
    <location>
        <begin position="218"/>
        <end position="238"/>
    </location>
</feature>
<keyword evidence="9" id="KW-1185">Reference proteome</keyword>
<evidence type="ECO:0000256" key="4">
    <source>
        <dbReference type="ARBA" id="ARBA00023136"/>
    </source>
</evidence>
<evidence type="ECO:0000313" key="8">
    <source>
        <dbReference type="EMBL" id="OAD42285.1"/>
    </source>
</evidence>
<dbReference type="PROSITE" id="PS50801">
    <property type="entry name" value="STAS"/>
    <property type="match status" value="1"/>
</dbReference>
<accession>A0A163CHB5</accession>
<evidence type="ECO:0000256" key="3">
    <source>
        <dbReference type="ARBA" id="ARBA00022989"/>
    </source>
</evidence>
<evidence type="ECO:0000313" key="7">
    <source>
        <dbReference type="EMBL" id="AOW11867.1"/>
    </source>
</evidence>
<dbReference type="GO" id="GO:0055085">
    <property type="term" value="P:transmembrane transport"/>
    <property type="evidence" value="ECO:0007669"/>
    <property type="project" value="InterPro"/>
</dbReference>
<dbReference type="NCBIfam" id="TIGR00815">
    <property type="entry name" value="sulP"/>
    <property type="match status" value="1"/>
</dbReference>
<dbReference type="InterPro" id="IPR011547">
    <property type="entry name" value="SLC26A/SulP_dom"/>
</dbReference>
<dbReference type="InterPro" id="IPR002645">
    <property type="entry name" value="STAS_dom"/>
</dbReference>
<proteinExistence type="predicted"/>
<dbReference type="RefSeq" id="WP_066088923.1">
    <property type="nucleotide sequence ID" value="NZ_CP017476.1"/>
</dbReference>
<gene>
    <name evidence="7" type="ORF">LPB072_02280</name>
    <name evidence="8" type="ORF">LPB72_08670</name>
</gene>
<feature type="transmembrane region" description="Helical" evidence="5">
    <location>
        <begin position="374"/>
        <end position="393"/>
    </location>
</feature>
<reference evidence="8 9" key="1">
    <citation type="submission" date="2016-02" db="EMBL/GenBank/DDBJ databases">
        <title>Draft genome sequence of Hydrogenophaga sp. LPB0072.</title>
        <authorList>
            <person name="Shin S.-K."/>
            <person name="Yi H."/>
        </authorList>
    </citation>
    <scope>NUCLEOTIDE SEQUENCE [LARGE SCALE GENOMIC DNA]</scope>
    <source>
        <strain evidence="8 9">LPB0072</strain>
    </source>
</reference>
<dbReference type="AlphaFoldDB" id="A0A163CHB5"/>
<feature type="domain" description="STAS" evidence="6">
    <location>
        <begin position="458"/>
        <end position="571"/>
    </location>
</feature>
<dbReference type="STRING" id="1763535.LPB072_02280"/>
<evidence type="ECO:0000313" key="9">
    <source>
        <dbReference type="Proteomes" id="UP000185657"/>
    </source>
</evidence>
<dbReference type="SUPFAM" id="SSF52091">
    <property type="entry name" value="SpoIIaa-like"/>
    <property type="match status" value="1"/>
</dbReference>
<feature type="transmembrane region" description="Helical" evidence="5">
    <location>
        <begin position="102"/>
        <end position="123"/>
    </location>
</feature>
<dbReference type="GO" id="GO:0016020">
    <property type="term" value="C:membrane"/>
    <property type="evidence" value="ECO:0007669"/>
    <property type="project" value="UniProtKB-SubCell"/>
</dbReference>
<sequence length="576" mass="60533">MKNPLPHWLPILRWAPQYRAEHLAADGVAAAVVTLMLIPQSLAYALLAGMPAQTGLYASMLPLVAYAIFGTSNTLAVGPAAITSIMTASALGTMALAGSVGYVAAVALLTLMSGIMLFLMGALRLGVIANFLSHPVISGFVSASGLLIAASQLKHLLGIPLQGQTLPQLATSLGQHIGQWQGPAAAIGLLTLVFLVWARHSFKPRLRALGLRPMAADVIAKAAPVLALAVATLIAWGLRLEDGGLRVVGAVPGGLPPLTLPTLNTNLWPQVQQLATAALLISLVGFVESVSLGQSLAAKRRERIEPDAELRGLGAANIAAGLTGGFPVTGGFSRSVVNFDAGARTPAAGIYTAIGLLLAALLLTPALYHLPQTALAATIVASVLTLVDVHAFGRTWRYARTDFTALALTFVLTLTVGIEAGLMAGVGVSLLLHLWRTSRPHIATVGRVPGTEHYRNVLRHTVETHPGVLGLRVDESLYFANARPLEDHIAAEVAAHPDIEHVVLQCSAVNAIDASALESLEAITLRLKDAGVKLHLSEVKGPVMDRLERSDFLQHLTGRVFLTHHQAVTALTQPPH</sequence>
<comment type="subcellular location">
    <subcellularLocation>
        <location evidence="1">Membrane</location>
        <topology evidence="1">Multi-pass membrane protein</topology>
    </subcellularLocation>
</comment>
<dbReference type="PANTHER" id="PTHR11814">
    <property type="entry name" value="SULFATE TRANSPORTER"/>
    <property type="match status" value="1"/>
</dbReference>
<reference evidence="7 10" key="2">
    <citation type="submission" date="2016-10" db="EMBL/GenBank/DDBJ databases">
        <title>Hydorgenophaga sp. LPB0072 isolated from gastropod.</title>
        <authorList>
            <person name="Kim E."/>
            <person name="Yi H."/>
        </authorList>
    </citation>
    <scope>NUCLEOTIDE SEQUENCE [LARGE SCALE GENOMIC DNA]</scope>
    <source>
        <strain evidence="7 10">LPB0072</strain>
    </source>
</reference>
<keyword evidence="2 5" id="KW-0812">Transmembrane</keyword>
<feature type="transmembrane region" description="Helical" evidence="5">
    <location>
        <begin position="28"/>
        <end position="48"/>
    </location>
</feature>
<dbReference type="Proteomes" id="UP000185657">
    <property type="component" value="Unassembled WGS sequence"/>
</dbReference>
<dbReference type="Pfam" id="PF01740">
    <property type="entry name" value="STAS"/>
    <property type="match status" value="1"/>
</dbReference>
<dbReference type="CDD" id="cd07042">
    <property type="entry name" value="STAS_SulP_like_sulfate_transporter"/>
    <property type="match status" value="1"/>
</dbReference>
<feature type="transmembrane region" description="Helical" evidence="5">
    <location>
        <begin position="135"/>
        <end position="157"/>
    </location>
</feature>
<name>A0A163CHB5_9BURK</name>
<dbReference type="Proteomes" id="UP000185680">
    <property type="component" value="Chromosome"/>
</dbReference>
<evidence type="ECO:0000259" key="6">
    <source>
        <dbReference type="PROSITE" id="PS50801"/>
    </source>
</evidence>
<dbReference type="EMBL" id="LVWD01000009">
    <property type="protein sequence ID" value="OAD42285.1"/>
    <property type="molecule type" value="Genomic_DNA"/>
</dbReference>
<dbReference type="InterPro" id="IPR001902">
    <property type="entry name" value="SLC26A/SulP_fam"/>
</dbReference>
<feature type="transmembrane region" description="Helical" evidence="5">
    <location>
        <begin position="60"/>
        <end position="82"/>
    </location>
</feature>
<dbReference type="EMBL" id="CP017476">
    <property type="protein sequence ID" value="AOW11867.1"/>
    <property type="molecule type" value="Genomic_DNA"/>
</dbReference>
<dbReference type="Gene3D" id="3.30.750.24">
    <property type="entry name" value="STAS domain"/>
    <property type="match status" value="1"/>
</dbReference>
<feature type="transmembrane region" description="Helical" evidence="5">
    <location>
        <begin position="177"/>
        <end position="197"/>
    </location>
</feature>
<evidence type="ECO:0000256" key="2">
    <source>
        <dbReference type="ARBA" id="ARBA00022692"/>
    </source>
</evidence>
<dbReference type="OrthoDB" id="9769739at2"/>
<evidence type="ECO:0000256" key="1">
    <source>
        <dbReference type="ARBA" id="ARBA00004141"/>
    </source>
</evidence>
<feature type="transmembrane region" description="Helical" evidence="5">
    <location>
        <begin position="348"/>
        <end position="368"/>
    </location>
</feature>
<keyword evidence="4 5" id="KW-0472">Membrane</keyword>
<dbReference type="KEGG" id="hyl:LPB072_02280"/>
<dbReference type="InterPro" id="IPR036513">
    <property type="entry name" value="STAS_dom_sf"/>
</dbReference>
<feature type="transmembrane region" description="Helical" evidence="5">
    <location>
        <begin position="274"/>
        <end position="293"/>
    </location>
</feature>
<organism evidence="7 10">
    <name type="scientific">Hydrogenophaga crassostreae</name>
    <dbReference type="NCBI Taxonomy" id="1763535"/>
    <lineage>
        <taxon>Bacteria</taxon>
        <taxon>Pseudomonadati</taxon>
        <taxon>Pseudomonadota</taxon>
        <taxon>Betaproteobacteria</taxon>
        <taxon>Burkholderiales</taxon>
        <taxon>Comamonadaceae</taxon>
        <taxon>Hydrogenophaga</taxon>
    </lineage>
</organism>
<feature type="transmembrane region" description="Helical" evidence="5">
    <location>
        <begin position="405"/>
        <end position="435"/>
    </location>
</feature>
<dbReference type="Pfam" id="PF00916">
    <property type="entry name" value="Sulfate_transp"/>
    <property type="match status" value="1"/>
</dbReference>
<keyword evidence="3 5" id="KW-1133">Transmembrane helix</keyword>
<evidence type="ECO:0000313" key="10">
    <source>
        <dbReference type="Proteomes" id="UP000185680"/>
    </source>
</evidence>
<protein>
    <submittedName>
        <fullName evidence="7">Sodium-independent anion transporter</fullName>
    </submittedName>
</protein>